<evidence type="ECO:0000256" key="2">
    <source>
        <dbReference type="ARBA" id="ARBA00004429"/>
    </source>
</evidence>
<keyword evidence="12 15" id="KW-1133">Transmembrane helix</keyword>
<dbReference type="EC" id="2.7.13.3" evidence="3"/>
<dbReference type="SUPFAM" id="SSF47384">
    <property type="entry name" value="Homodimeric domain of signal transducing histidine kinase"/>
    <property type="match status" value="1"/>
</dbReference>
<evidence type="ECO:0000256" key="10">
    <source>
        <dbReference type="ARBA" id="ARBA00022777"/>
    </source>
</evidence>
<dbReference type="SMART" id="SM00304">
    <property type="entry name" value="HAMP"/>
    <property type="match status" value="1"/>
</dbReference>
<evidence type="ECO:0000256" key="14">
    <source>
        <dbReference type="ARBA" id="ARBA00023136"/>
    </source>
</evidence>
<comment type="catalytic activity">
    <reaction evidence="1">
        <text>ATP + protein L-histidine = ADP + protein N-phospho-L-histidine.</text>
        <dbReference type="EC" id="2.7.13.3"/>
    </reaction>
</comment>
<comment type="caution">
    <text evidence="18">The sequence shown here is derived from an EMBL/GenBank/DDBJ whole genome shotgun (WGS) entry which is preliminary data.</text>
</comment>
<evidence type="ECO:0000256" key="5">
    <source>
        <dbReference type="ARBA" id="ARBA00022519"/>
    </source>
</evidence>
<keyword evidence="10" id="KW-0418">Kinase</keyword>
<evidence type="ECO:0000256" key="11">
    <source>
        <dbReference type="ARBA" id="ARBA00022840"/>
    </source>
</evidence>
<dbReference type="InterPro" id="IPR004358">
    <property type="entry name" value="Sig_transdc_His_kin-like_C"/>
</dbReference>
<dbReference type="InterPro" id="IPR036890">
    <property type="entry name" value="HATPase_C_sf"/>
</dbReference>
<evidence type="ECO:0000256" key="4">
    <source>
        <dbReference type="ARBA" id="ARBA00022475"/>
    </source>
</evidence>
<sequence>MTQPDRPRRGPWGWARQSLFWRVFLVMLLSVAAVQALNVALVVSITPPTPRIYSVPQVVAALRSGRDASGELLLSRGGEDPEPFDERGNHLAGVIAGQLGIAAERVHVHFGGGPPPMVFGPLRRAEGFPDRPRSPDARNQIMFGHFTVSVQQRDGSWVSARGARTGFESWRWRALLWLLAALLAVAPFAWLLARRLTKPIAAFGAAAERLGRDPRAAPVPLGGPAEIADAAAAFNRMQARLNRYVEDRTTMIAAIAHDLRTPLMRLGLRLEGAPEPLRTTSESDIRDMQAMIQAALAFFRDENQIGERRRLDLRSLVESVTDDLADRGEPVTLHDGDPLVVEGDTAGLKALVANLVGNALKYAGDAEVTLTQADGHALIAVRDHGPGIDPDDLDHLFEPFFRGERSRNRDTGGIGLGLSSVRGVARAHGGDATIANHPDGGAIARVMLPL</sequence>
<dbReference type="EMBL" id="BAAAES010000008">
    <property type="protein sequence ID" value="GAA0669534.1"/>
    <property type="molecule type" value="Genomic_DNA"/>
</dbReference>
<feature type="transmembrane region" description="Helical" evidence="15">
    <location>
        <begin position="174"/>
        <end position="193"/>
    </location>
</feature>
<dbReference type="InterPro" id="IPR005467">
    <property type="entry name" value="His_kinase_dom"/>
</dbReference>
<keyword evidence="8 15" id="KW-0812">Transmembrane</keyword>
<name>A0ABP3SY93_9SPHN</name>
<evidence type="ECO:0000256" key="3">
    <source>
        <dbReference type="ARBA" id="ARBA00012438"/>
    </source>
</evidence>
<gene>
    <name evidence="18" type="ORF">GCM10009102_20010</name>
</gene>
<keyword evidence="6" id="KW-0597">Phosphoprotein</keyword>
<dbReference type="Gene3D" id="1.10.287.130">
    <property type="match status" value="1"/>
</dbReference>
<reference evidence="19" key="1">
    <citation type="journal article" date="2019" name="Int. J. Syst. Evol. Microbiol.">
        <title>The Global Catalogue of Microorganisms (GCM) 10K type strain sequencing project: providing services to taxonomists for standard genome sequencing and annotation.</title>
        <authorList>
            <consortium name="The Broad Institute Genomics Platform"/>
            <consortium name="The Broad Institute Genome Sequencing Center for Infectious Disease"/>
            <person name="Wu L."/>
            <person name="Ma J."/>
        </authorList>
    </citation>
    <scope>NUCLEOTIDE SEQUENCE [LARGE SCALE GENOMIC DNA]</scope>
    <source>
        <strain evidence="19">JCM 14603</strain>
    </source>
</reference>
<evidence type="ECO:0000256" key="1">
    <source>
        <dbReference type="ARBA" id="ARBA00000085"/>
    </source>
</evidence>
<evidence type="ECO:0000259" key="16">
    <source>
        <dbReference type="PROSITE" id="PS50109"/>
    </source>
</evidence>
<feature type="domain" description="Histidine kinase" evidence="16">
    <location>
        <begin position="254"/>
        <end position="450"/>
    </location>
</feature>
<evidence type="ECO:0000259" key="17">
    <source>
        <dbReference type="PROSITE" id="PS50885"/>
    </source>
</evidence>
<keyword evidence="11 18" id="KW-0067">ATP-binding</keyword>
<keyword evidence="14 15" id="KW-0472">Membrane</keyword>
<dbReference type="CDD" id="cd00075">
    <property type="entry name" value="HATPase"/>
    <property type="match status" value="1"/>
</dbReference>
<dbReference type="PROSITE" id="PS50885">
    <property type="entry name" value="HAMP"/>
    <property type="match status" value="1"/>
</dbReference>
<proteinExistence type="predicted"/>
<evidence type="ECO:0000256" key="6">
    <source>
        <dbReference type="ARBA" id="ARBA00022553"/>
    </source>
</evidence>
<accession>A0ABP3SY93</accession>
<dbReference type="InterPro" id="IPR036097">
    <property type="entry name" value="HisK_dim/P_sf"/>
</dbReference>
<dbReference type="InterPro" id="IPR050980">
    <property type="entry name" value="2C_sensor_his_kinase"/>
</dbReference>
<dbReference type="Pfam" id="PF02518">
    <property type="entry name" value="HATPase_c"/>
    <property type="match status" value="1"/>
</dbReference>
<dbReference type="Gene3D" id="3.30.565.10">
    <property type="entry name" value="Histidine kinase-like ATPase, C-terminal domain"/>
    <property type="match status" value="1"/>
</dbReference>
<evidence type="ECO:0000313" key="18">
    <source>
        <dbReference type="EMBL" id="GAA0669534.1"/>
    </source>
</evidence>
<dbReference type="InterPro" id="IPR003594">
    <property type="entry name" value="HATPase_dom"/>
</dbReference>
<keyword evidence="13" id="KW-0902">Two-component regulatory system</keyword>
<evidence type="ECO:0000256" key="8">
    <source>
        <dbReference type="ARBA" id="ARBA00022692"/>
    </source>
</evidence>
<keyword evidence="4" id="KW-1003">Cell membrane</keyword>
<dbReference type="PRINTS" id="PR00344">
    <property type="entry name" value="BCTRLSENSOR"/>
</dbReference>
<dbReference type="Proteomes" id="UP001500238">
    <property type="component" value="Unassembled WGS sequence"/>
</dbReference>
<keyword evidence="9" id="KW-0547">Nucleotide-binding</keyword>
<keyword evidence="19" id="KW-1185">Reference proteome</keyword>
<evidence type="ECO:0000256" key="12">
    <source>
        <dbReference type="ARBA" id="ARBA00022989"/>
    </source>
</evidence>
<protein>
    <recommendedName>
        <fullName evidence="3">histidine kinase</fullName>
        <ecNumber evidence="3">2.7.13.3</ecNumber>
    </recommendedName>
</protein>
<evidence type="ECO:0000256" key="7">
    <source>
        <dbReference type="ARBA" id="ARBA00022679"/>
    </source>
</evidence>
<feature type="domain" description="HAMP" evidence="17">
    <location>
        <begin position="194"/>
        <end position="246"/>
    </location>
</feature>
<dbReference type="CDD" id="cd00082">
    <property type="entry name" value="HisKA"/>
    <property type="match status" value="1"/>
</dbReference>
<dbReference type="InterPro" id="IPR003661">
    <property type="entry name" value="HisK_dim/P_dom"/>
</dbReference>
<dbReference type="RefSeq" id="WP_163959510.1">
    <property type="nucleotide sequence ID" value="NZ_BAAAES010000008.1"/>
</dbReference>
<feature type="transmembrane region" description="Helical" evidence="15">
    <location>
        <begin position="20"/>
        <end position="43"/>
    </location>
</feature>
<dbReference type="PANTHER" id="PTHR44936:SF5">
    <property type="entry name" value="SENSOR HISTIDINE KINASE ENVZ"/>
    <property type="match status" value="1"/>
</dbReference>
<keyword evidence="7" id="KW-0808">Transferase</keyword>
<evidence type="ECO:0000256" key="15">
    <source>
        <dbReference type="SAM" id="Phobius"/>
    </source>
</evidence>
<dbReference type="SMART" id="SM00388">
    <property type="entry name" value="HisKA"/>
    <property type="match status" value="1"/>
</dbReference>
<dbReference type="PANTHER" id="PTHR44936">
    <property type="entry name" value="SENSOR PROTEIN CREC"/>
    <property type="match status" value="1"/>
</dbReference>
<dbReference type="GO" id="GO:0005524">
    <property type="term" value="F:ATP binding"/>
    <property type="evidence" value="ECO:0007669"/>
    <property type="project" value="UniProtKB-KW"/>
</dbReference>
<evidence type="ECO:0000256" key="9">
    <source>
        <dbReference type="ARBA" id="ARBA00022741"/>
    </source>
</evidence>
<dbReference type="SMART" id="SM00387">
    <property type="entry name" value="HATPase_c"/>
    <property type="match status" value="1"/>
</dbReference>
<evidence type="ECO:0000256" key="13">
    <source>
        <dbReference type="ARBA" id="ARBA00023012"/>
    </source>
</evidence>
<keyword evidence="5" id="KW-0997">Cell inner membrane</keyword>
<dbReference type="PROSITE" id="PS50109">
    <property type="entry name" value="HIS_KIN"/>
    <property type="match status" value="1"/>
</dbReference>
<evidence type="ECO:0000313" key="19">
    <source>
        <dbReference type="Proteomes" id="UP001500238"/>
    </source>
</evidence>
<organism evidence="18 19">
    <name type="scientific">Sphingomonas insulae</name>
    <dbReference type="NCBI Taxonomy" id="424800"/>
    <lineage>
        <taxon>Bacteria</taxon>
        <taxon>Pseudomonadati</taxon>
        <taxon>Pseudomonadota</taxon>
        <taxon>Alphaproteobacteria</taxon>
        <taxon>Sphingomonadales</taxon>
        <taxon>Sphingomonadaceae</taxon>
        <taxon>Sphingomonas</taxon>
    </lineage>
</organism>
<dbReference type="InterPro" id="IPR003660">
    <property type="entry name" value="HAMP_dom"/>
</dbReference>
<dbReference type="SUPFAM" id="SSF158472">
    <property type="entry name" value="HAMP domain-like"/>
    <property type="match status" value="1"/>
</dbReference>
<comment type="subcellular location">
    <subcellularLocation>
        <location evidence="2">Cell inner membrane</location>
        <topology evidence="2">Multi-pass membrane protein</topology>
    </subcellularLocation>
</comment>
<dbReference type="SUPFAM" id="SSF55874">
    <property type="entry name" value="ATPase domain of HSP90 chaperone/DNA topoisomerase II/histidine kinase"/>
    <property type="match status" value="1"/>
</dbReference>
<dbReference type="Pfam" id="PF00672">
    <property type="entry name" value="HAMP"/>
    <property type="match status" value="1"/>
</dbReference>